<keyword evidence="1" id="KW-1185">Reference proteome</keyword>
<proteinExistence type="predicted"/>
<reference evidence="2" key="1">
    <citation type="submission" date="2017-02" db="UniProtKB">
        <authorList>
            <consortium name="WormBaseParasite"/>
        </authorList>
    </citation>
    <scope>IDENTIFICATION</scope>
</reference>
<sequence length="202" mass="23419">MDALAILEERKREWEELLDSLEPDKREQEERLYEEMAELDCAPSCARDVMINLQVDINKLKTKAIAARKQGPREGEASENKLRVGLQNTQEMKAKPKPFSIQRGFNRVARLLERIKRKKKKKEMWDLNALRSVFQEGLEYLEDIMFNEMIEREVGTFNSANPMHLVIRDTAIALHTSKGLQIIKVKAVDDLTNRSHGSKELN</sequence>
<name>A0A0N5B0C0_9BILA</name>
<dbReference type="Proteomes" id="UP000046393">
    <property type="component" value="Unplaced"/>
</dbReference>
<dbReference type="AlphaFoldDB" id="A0A0N5B0C0"/>
<evidence type="ECO:0000313" key="2">
    <source>
        <dbReference type="WBParaSite" id="SMUV_0001072101-mRNA-1"/>
    </source>
</evidence>
<dbReference type="WBParaSite" id="SMUV_0001072101-mRNA-1">
    <property type="protein sequence ID" value="SMUV_0001072101-mRNA-1"/>
    <property type="gene ID" value="SMUV_0001072101"/>
</dbReference>
<accession>A0A0N5B0C0</accession>
<organism evidence="1 2">
    <name type="scientific">Syphacia muris</name>
    <dbReference type="NCBI Taxonomy" id="451379"/>
    <lineage>
        <taxon>Eukaryota</taxon>
        <taxon>Metazoa</taxon>
        <taxon>Ecdysozoa</taxon>
        <taxon>Nematoda</taxon>
        <taxon>Chromadorea</taxon>
        <taxon>Rhabditida</taxon>
        <taxon>Spirurina</taxon>
        <taxon>Oxyuridomorpha</taxon>
        <taxon>Oxyuroidea</taxon>
        <taxon>Oxyuridae</taxon>
        <taxon>Syphacia</taxon>
    </lineage>
</organism>
<protein>
    <submittedName>
        <fullName evidence="2">Protein GrpE</fullName>
    </submittedName>
</protein>
<evidence type="ECO:0000313" key="1">
    <source>
        <dbReference type="Proteomes" id="UP000046393"/>
    </source>
</evidence>